<dbReference type="GO" id="GO:0003677">
    <property type="term" value="F:DNA binding"/>
    <property type="evidence" value="ECO:0007669"/>
    <property type="project" value="UniProtKB-KW"/>
</dbReference>
<dbReference type="Gene3D" id="1.10.60.10">
    <property type="entry name" value="Iron dependent repressor, metal binding and dimerisation domain"/>
    <property type="match status" value="1"/>
</dbReference>
<comment type="similarity">
    <text evidence="1">Belongs to the DtxR/MntR family.</text>
</comment>
<protein>
    <submittedName>
        <fullName evidence="6">Metal-dependent transcriptional regulator</fullName>
    </submittedName>
</protein>
<dbReference type="Pfam" id="PF01325">
    <property type="entry name" value="Fe_dep_repress"/>
    <property type="match status" value="1"/>
</dbReference>
<dbReference type="SMART" id="SM00529">
    <property type="entry name" value="HTH_DTXR"/>
    <property type="match status" value="1"/>
</dbReference>
<sequence length="126" mass="14258">MQIRESAEDYLEAILILRQQNGNVRAIDIANHLGYSRPSVSIAMKNLRENGYINVSADSLITLTEQGAAVAERVYERHRVLTEFFSRLGVAEDIAKADACRIEHDLSPETFACIKAFYQEKLQNKD</sequence>
<dbReference type="PROSITE" id="PS50944">
    <property type="entry name" value="HTH_DTXR"/>
    <property type="match status" value="1"/>
</dbReference>
<dbReference type="InterPro" id="IPR022689">
    <property type="entry name" value="Iron_dep_repressor"/>
</dbReference>
<name>A0A9D1HMC3_9FIRM</name>
<dbReference type="InterPro" id="IPR000835">
    <property type="entry name" value="HTH_MarR-typ"/>
</dbReference>
<evidence type="ECO:0000256" key="2">
    <source>
        <dbReference type="ARBA" id="ARBA00023015"/>
    </source>
</evidence>
<dbReference type="PANTHER" id="PTHR33238">
    <property type="entry name" value="IRON (METAL) DEPENDENT REPRESSOR, DTXR FAMILY"/>
    <property type="match status" value="1"/>
</dbReference>
<reference evidence="6" key="2">
    <citation type="journal article" date="2021" name="PeerJ">
        <title>Extensive microbial diversity within the chicken gut microbiome revealed by metagenomics and culture.</title>
        <authorList>
            <person name="Gilroy R."/>
            <person name="Ravi A."/>
            <person name="Getino M."/>
            <person name="Pursley I."/>
            <person name="Horton D.L."/>
            <person name="Alikhan N.F."/>
            <person name="Baker D."/>
            <person name="Gharbi K."/>
            <person name="Hall N."/>
            <person name="Watson M."/>
            <person name="Adriaenssens E.M."/>
            <person name="Foster-Nyarko E."/>
            <person name="Jarju S."/>
            <person name="Secka A."/>
            <person name="Antonio M."/>
            <person name="Oren A."/>
            <person name="Chaudhuri R.R."/>
            <person name="La Ragione R."/>
            <person name="Hildebrand F."/>
            <person name="Pallen M.J."/>
        </authorList>
    </citation>
    <scope>NUCLEOTIDE SEQUENCE</scope>
    <source>
        <strain evidence="6">2830</strain>
    </source>
</reference>
<dbReference type="SMART" id="SM00347">
    <property type="entry name" value="HTH_MARR"/>
    <property type="match status" value="1"/>
</dbReference>
<dbReference type="GO" id="GO:0046983">
    <property type="term" value="F:protein dimerization activity"/>
    <property type="evidence" value="ECO:0007669"/>
    <property type="project" value="InterPro"/>
</dbReference>
<comment type="caution">
    <text evidence="6">The sequence shown here is derived from an EMBL/GenBank/DDBJ whole genome shotgun (WGS) entry which is preliminary data.</text>
</comment>
<evidence type="ECO:0000256" key="3">
    <source>
        <dbReference type="ARBA" id="ARBA00023125"/>
    </source>
</evidence>
<dbReference type="GO" id="GO:0046914">
    <property type="term" value="F:transition metal ion binding"/>
    <property type="evidence" value="ECO:0007669"/>
    <property type="project" value="InterPro"/>
</dbReference>
<dbReference type="SUPFAM" id="SSF46785">
    <property type="entry name" value="Winged helix' DNA-binding domain"/>
    <property type="match status" value="1"/>
</dbReference>
<evidence type="ECO:0000313" key="7">
    <source>
        <dbReference type="Proteomes" id="UP000824124"/>
    </source>
</evidence>
<dbReference type="InterPro" id="IPR001367">
    <property type="entry name" value="Fe_dep_repressor"/>
</dbReference>
<evidence type="ECO:0000256" key="1">
    <source>
        <dbReference type="ARBA" id="ARBA00007871"/>
    </source>
</evidence>
<dbReference type="Proteomes" id="UP000824124">
    <property type="component" value="Unassembled WGS sequence"/>
</dbReference>
<dbReference type="InterPro" id="IPR036421">
    <property type="entry name" value="Fe_dep_repressor_sf"/>
</dbReference>
<evidence type="ECO:0000313" key="6">
    <source>
        <dbReference type="EMBL" id="HIU10568.1"/>
    </source>
</evidence>
<dbReference type="InterPro" id="IPR050536">
    <property type="entry name" value="DtxR_MntR_Metal-Reg"/>
</dbReference>
<dbReference type="AlphaFoldDB" id="A0A9D1HMC3"/>
<gene>
    <name evidence="6" type="ORF">IAB00_04895</name>
</gene>
<accession>A0A9D1HMC3</accession>
<evidence type="ECO:0000259" key="5">
    <source>
        <dbReference type="PROSITE" id="PS50944"/>
    </source>
</evidence>
<dbReference type="SUPFAM" id="SSF47979">
    <property type="entry name" value="Iron-dependent repressor protein, dimerization domain"/>
    <property type="match status" value="1"/>
</dbReference>
<dbReference type="InterPro" id="IPR022687">
    <property type="entry name" value="HTH_DTXR"/>
</dbReference>
<keyword evidence="4" id="KW-0804">Transcription</keyword>
<dbReference type="EMBL" id="DVMH01000025">
    <property type="protein sequence ID" value="HIU10568.1"/>
    <property type="molecule type" value="Genomic_DNA"/>
</dbReference>
<dbReference type="Gene3D" id="1.10.10.10">
    <property type="entry name" value="Winged helix-like DNA-binding domain superfamily/Winged helix DNA-binding domain"/>
    <property type="match status" value="1"/>
</dbReference>
<organism evidence="6 7">
    <name type="scientific">Candidatus Avidehalobacter gallistercoris</name>
    <dbReference type="NCBI Taxonomy" id="2840694"/>
    <lineage>
        <taxon>Bacteria</taxon>
        <taxon>Bacillati</taxon>
        <taxon>Bacillota</taxon>
        <taxon>Clostridia</taxon>
        <taxon>Eubacteriales</taxon>
        <taxon>Peptococcaceae</taxon>
        <taxon>Peptococcaceae incertae sedis</taxon>
        <taxon>Candidatus Avidehalobacter</taxon>
    </lineage>
</organism>
<feature type="domain" description="HTH dtxR-type" evidence="5">
    <location>
        <begin position="1"/>
        <end position="64"/>
    </location>
</feature>
<keyword evidence="2" id="KW-0805">Transcription regulation</keyword>
<dbReference type="GO" id="GO:0003700">
    <property type="term" value="F:DNA-binding transcription factor activity"/>
    <property type="evidence" value="ECO:0007669"/>
    <property type="project" value="InterPro"/>
</dbReference>
<dbReference type="InterPro" id="IPR036390">
    <property type="entry name" value="WH_DNA-bd_sf"/>
</dbReference>
<reference evidence="6" key="1">
    <citation type="submission" date="2020-10" db="EMBL/GenBank/DDBJ databases">
        <authorList>
            <person name="Gilroy R."/>
        </authorList>
    </citation>
    <scope>NUCLEOTIDE SEQUENCE</scope>
    <source>
        <strain evidence="6">2830</strain>
    </source>
</reference>
<evidence type="ECO:0000256" key="4">
    <source>
        <dbReference type="ARBA" id="ARBA00023163"/>
    </source>
</evidence>
<keyword evidence="3" id="KW-0238">DNA-binding</keyword>
<proteinExistence type="inferred from homology"/>
<dbReference type="Pfam" id="PF02742">
    <property type="entry name" value="Fe_dep_repr_C"/>
    <property type="match status" value="1"/>
</dbReference>
<dbReference type="PANTHER" id="PTHR33238:SF7">
    <property type="entry name" value="IRON-DEPENDENT TRANSCRIPTIONAL REGULATOR"/>
    <property type="match status" value="1"/>
</dbReference>
<dbReference type="InterPro" id="IPR036388">
    <property type="entry name" value="WH-like_DNA-bd_sf"/>
</dbReference>